<keyword evidence="6" id="KW-1185">Reference proteome</keyword>
<evidence type="ECO:0000313" key="5">
    <source>
        <dbReference type="EMBL" id="EEP80761.1"/>
    </source>
</evidence>
<dbReference type="AlphaFoldDB" id="C4JT14"/>
<dbReference type="GO" id="GO:0061630">
    <property type="term" value="F:ubiquitin protein ligase activity"/>
    <property type="evidence" value="ECO:0007669"/>
    <property type="project" value="InterPro"/>
</dbReference>
<feature type="compositionally biased region" description="Low complexity" evidence="2">
    <location>
        <begin position="33"/>
        <end position="45"/>
    </location>
</feature>
<dbReference type="OrthoDB" id="2122982at2759"/>
<dbReference type="STRING" id="336963.C4JT14"/>
<keyword evidence="1" id="KW-0863">Zinc-finger</keyword>
<dbReference type="HOGENOM" id="CLU_037984_2_0_1"/>
<proteinExistence type="predicted"/>
<dbReference type="InterPro" id="IPR013083">
    <property type="entry name" value="Znf_RING/FYVE/PHD"/>
</dbReference>
<dbReference type="GeneID" id="8441109"/>
<evidence type="ECO:0000256" key="3">
    <source>
        <dbReference type="SAM" id="Phobius"/>
    </source>
</evidence>
<evidence type="ECO:0000313" key="6">
    <source>
        <dbReference type="Proteomes" id="UP000002058"/>
    </source>
</evidence>
<feature type="domain" description="RING-type" evidence="4">
    <location>
        <begin position="205"/>
        <end position="253"/>
    </location>
</feature>
<dbReference type="PANTHER" id="PTHR21540:SF0">
    <property type="entry name" value="PHD FAMILY PROTEIN"/>
    <property type="match status" value="1"/>
</dbReference>
<dbReference type="InParanoid" id="C4JT14"/>
<dbReference type="PROSITE" id="PS50089">
    <property type="entry name" value="ZF_RING_2"/>
    <property type="match status" value="1"/>
</dbReference>
<keyword evidence="3" id="KW-1133">Transmembrane helix</keyword>
<dbReference type="RefSeq" id="XP_002584914.1">
    <property type="nucleotide sequence ID" value="XM_002584868.1"/>
</dbReference>
<feature type="region of interest" description="Disordered" evidence="2">
    <location>
        <begin position="17"/>
        <end position="83"/>
    </location>
</feature>
<keyword evidence="1" id="KW-0862">Zinc</keyword>
<dbReference type="OMA" id="MPLEAEN"/>
<name>C4JT14_UNCRE</name>
<dbReference type="Proteomes" id="UP000002058">
    <property type="component" value="Unassembled WGS sequence"/>
</dbReference>
<feature type="transmembrane region" description="Helical" evidence="3">
    <location>
        <begin position="294"/>
        <end position="312"/>
    </location>
</feature>
<dbReference type="EMBL" id="CH476617">
    <property type="protein sequence ID" value="EEP80761.1"/>
    <property type="molecule type" value="Genomic_DNA"/>
</dbReference>
<dbReference type="Gene3D" id="3.30.40.10">
    <property type="entry name" value="Zinc/RING finger domain, C3HC4 (zinc finger)"/>
    <property type="match status" value="1"/>
</dbReference>
<reference evidence="6" key="1">
    <citation type="journal article" date="2009" name="Genome Res.">
        <title>Comparative genomic analyses of the human fungal pathogens Coccidioides and their relatives.</title>
        <authorList>
            <person name="Sharpton T.J."/>
            <person name="Stajich J.E."/>
            <person name="Rounsley S.D."/>
            <person name="Gardner M.J."/>
            <person name="Wortman J.R."/>
            <person name="Jordar V.S."/>
            <person name="Maiti R."/>
            <person name="Kodira C.D."/>
            <person name="Neafsey D.E."/>
            <person name="Zeng Q."/>
            <person name="Hung C.-Y."/>
            <person name="McMahan C."/>
            <person name="Muszewska A."/>
            <person name="Grynberg M."/>
            <person name="Mandel M.A."/>
            <person name="Kellner E.M."/>
            <person name="Barker B.M."/>
            <person name="Galgiani J.N."/>
            <person name="Orbach M.J."/>
            <person name="Kirkland T.N."/>
            <person name="Cole G.T."/>
            <person name="Henn M.R."/>
            <person name="Birren B.W."/>
            <person name="Taylor J.W."/>
        </authorList>
    </citation>
    <scope>NUCLEOTIDE SEQUENCE [LARGE SCALE GENOMIC DNA]</scope>
    <source>
        <strain evidence="6">UAMH 1704</strain>
    </source>
</reference>
<keyword evidence="3" id="KW-0812">Transmembrane</keyword>
<dbReference type="VEuPathDB" id="FungiDB:UREG_05603"/>
<keyword evidence="1" id="KW-0479">Metal-binding</keyword>
<dbReference type="PANTHER" id="PTHR21540">
    <property type="entry name" value="RING FINGER AND SWIM DOMAIN-CONTAINING PROTEIN 2"/>
    <property type="match status" value="1"/>
</dbReference>
<gene>
    <name evidence="5" type="ORF">UREG_05603</name>
</gene>
<dbReference type="Pfam" id="PF13639">
    <property type="entry name" value="zf-RING_2"/>
    <property type="match status" value="1"/>
</dbReference>
<accession>C4JT14</accession>
<evidence type="ECO:0000256" key="2">
    <source>
        <dbReference type="SAM" id="MobiDB-lite"/>
    </source>
</evidence>
<protein>
    <recommendedName>
        <fullName evidence="4">RING-type domain-containing protein</fullName>
    </recommendedName>
</protein>
<keyword evidence="3" id="KW-0472">Membrane</keyword>
<dbReference type="InterPro" id="IPR039903">
    <property type="entry name" value="Zswim2"/>
</dbReference>
<organism evidence="5 6">
    <name type="scientific">Uncinocarpus reesii (strain UAMH 1704)</name>
    <dbReference type="NCBI Taxonomy" id="336963"/>
    <lineage>
        <taxon>Eukaryota</taxon>
        <taxon>Fungi</taxon>
        <taxon>Dikarya</taxon>
        <taxon>Ascomycota</taxon>
        <taxon>Pezizomycotina</taxon>
        <taxon>Eurotiomycetes</taxon>
        <taxon>Eurotiomycetidae</taxon>
        <taxon>Onygenales</taxon>
        <taxon>Onygenaceae</taxon>
        <taxon>Uncinocarpus</taxon>
    </lineage>
</organism>
<dbReference type="eggNOG" id="ENOG502RZA9">
    <property type="taxonomic scope" value="Eukaryota"/>
</dbReference>
<dbReference type="KEGG" id="ure:UREG_05603"/>
<feature type="compositionally biased region" description="Basic residues" evidence="2">
    <location>
        <begin position="67"/>
        <end position="77"/>
    </location>
</feature>
<dbReference type="CDD" id="cd16494">
    <property type="entry name" value="RING-CH-C4HC3_ZSWM2"/>
    <property type="match status" value="1"/>
</dbReference>
<dbReference type="GO" id="GO:0008270">
    <property type="term" value="F:zinc ion binding"/>
    <property type="evidence" value="ECO:0007669"/>
    <property type="project" value="UniProtKB-KW"/>
</dbReference>
<sequence>MPHGNYSWLVTRSAAMRAVSQSGPGKRKREANAETAESTAGTTPTKTKRARTAGRGEAASDVNVTPTRKRKGTRSTPRKQGVDDDIEVVQEEKRLRPFRKKAPQTYLTKLARATTQRMFVVKRQREETTDGLEESVHIVGTTGNVYKVVIGKVLCNVLKVKDYLQYQLAFLSSELCDIFDNAPLSPVESASNDGQGKRKPIDGDCPICFMEFDAANDEVVWCKAACGNNIHKACFQQWVASQAGKEVRCVYCRSPWEGDKPDIQSLLETATVSEEGYLNVAGGMGLSQERGRHTSLYTPFLFFLLWLYIGIFS</sequence>
<evidence type="ECO:0000259" key="4">
    <source>
        <dbReference type="PROSITE" id="PS50089"/>
    </source>
</evidence>
<dbReference type="SUPFAM" id="SSF57850">
    <property type="entry name" value="RING/U-box"/>
    <property type="match status" value="1"/>
</dbReference>
<evidence type="ECO:0000256" key="1">
    <source>
        <dbReference type="PROSITE-ProRule" id="PRU00175"/>
    </source>
</evidence>
<dbReference type="InterPro" id="IPR001841">
    <property type="entry name" value="Znf_RING"/>
</dbReference>